<feature type="compositionally biased region" description="Basic and acidic residues" evidence="1">
    <location>
        <begin position="1"/>
        <end position="14"/>
    </location>
</feature>
<feature type="compositionally biased region" description="Pro residues" evidence="1">
    <location>
        <begin position="667"/>
        <end position="678"/>
    </location>
</feature>
<evidence type="ECO:0000256" key="1">
    <source>
        <dbReference type="SAM" id="MobiDB-lite"/>
    </source>
</evidence>
<feature type="compositionally biased region" description="Acidic residues" evidence="1">
    <location>
        <begin position="15"/>
        <end position="51"/>
    </location>
</feature>
<sequence length="691" mass="73531">MAAPERTPDGRSGEVEEDEDKDEADSDEADEDEADADAEGADAEEAEAEEANADRAAAAEAAAHEDALEEADGSPAREEAAAPGPPPEEHIGGGDGAPGAPAAKRKKKKKKPSATDVARKRVCQKLKEERKAAKRARRREAARAGSRRGAQVDIEAFLEKTRQRLEAKAVEAEEEAAQAAADAARAAVEAAADVAGGTEQARKRLLARTAMAIEGGSNQTCSRRGAAAKAACIDLEEFQKKTHARVMQRLWDKLPQARDGCVGEPGVDGDSCARALFTRRRIAIVGAGPVGLWAAVLLADKYSKLGDGCRVRRPDAPEVVILEGRPEDAHGTRTDIRIALSSPTQSLLNQRTGSRSFSSGMPLAEIEAALLRRWRRLCPRDAVAFSRGVGDPGALTSLEGFDCVLWAGGRRSLEAGLRRRLGCGVLPGDSERVLVFQVDELSAGDAWQLVSLDLTGVVRQAARCSTLRVMVRPGLGGACACWVWLFGLPRMEEDPGRPHAAETPAGPSRHETMGEALCAALGGGAPGADAEALRAAADALQQRVRPAAVSARWVDAAFWSSDRVVCEVPGPDADAPGLARPLVLIGDAACGKPFYTGTTLNRHFWDVAALVDEVEWPFDGVPLTPGTFDAHERRYQAEIRRVAEFRRRGRCDAQRPAHPLRPAACAGPPPPRDTPPRVPTRALSLPALVAC</sequence>
<reference evidence="2" key="1">
    <citation type="submission" date="2023-10" db="EMBL/GenBank/DDBJ databases">
        <authorList>
            <person name="Chen Y."/>
            <person name="Shah S."/>
            <person name="Dougan E. K."/>
            <person name="Thang M."/>
            <person name="Chan C."/>
        </authorList>
    </citation>
    <scope>NUCLEOTIDE SEQUENCE [LARGE SCALE GENOMIC DNA]</scope>
</reference>
<feature type="region of interest" description="Disordered" evidence="1">
    <location>
        <begin position="1"/>
        <end position="150"/>
    </location>
</feature>
<dbReference type="Proteomes" id="UP001189429">
    <property type="component" value="Unassembled WGS sequence"/>
</dbReference>
<feature type="compositionally biased region" description="Basic residues" evidence="1">
    <location>
        <begin position="103"/>
        <end position="112"/>
    </location>
</feature>
<name>A0ABN9V5G7_9DINO</name>
<comment type="caution">
    <text evidence="2">The sequence shown here is derived from an EMBL/GenBank/DDBJ whole genome shotgun (WGS) entry which is preliminary data.</text>
</comment>
<keyword evidence="3" id="KW-1185">Reference proteome</keyword>
<dbReference type="SUPFAM" id="SSF51905">
    <property type="entry name" value="FAD/NAD(P)-binding domain"/>
    <property type="match status" value="1"/>
</dbReference>
<proteinExistence type="predicted"/>
<gene>
    <name evidence="2" type="ORF">PCOR1329_LOCUS54864</name>
</gene>
<dbReference type="InterPro" id="IPR036188">
    <property type="entry name" value="FAD/NAD-bd_sf"/>
</dbReference>
<accession>A0ABN9V5G7</accession>
<protein>
    <submittedName>
        <fullName evidence="2">Uncharacterized protein</fullName>
    </submittedName>
</protein>
<evidence type="ECO:0000313" key="3">
    <source>
        <dbReference type="Proteomes" id="UP001189429"/>
    </source>
</evidence>
<organism evidence="2 3">
    <name type="scientific">Prorocentrum cordatum</name>
    <dbReference type="NCBI Taxonomy" id="2364126"/>
    <lineage>
        <taxon>Eukaryota</taxon>
        <taxon>Sar</taxon>
        <taxon>Alveolata</taxon>
        <taxon>Dinophyceae</taxon>
        <taxon>Prorocentrales</taxon>
        <taxon>Prorocentraceae</taxon>
        <taxon>Prorocentrum</taxon>
    </lineage>
</organism>
<dbReference type="EMBL" id="CAUYUJ010016715">
    <property type="protein sequence ID" value="CAK0868088.1"/>
    <property type="molecule type" value="Genomic_DNA"/>
</dbReference>
<evidence type="ECO:0000313" key="2">
    <source>
        <dbReference type="EMBL" id="CAK0868088.1"/>
    </source>
</evidence>
<feature type="region of interest" description="Disordered" evidence="1">
    <location>
        <begin position="650"/>
        <end position="679"/>
    </location>
</feature>